<accession>A0A1F4T6N2</accession>
<sequence>MRQVADPIKHLSGSEADRFAKLVARDSNGMITVLRDGSGALVSRYTKEHAQEEFRVNPPHLIADQAGRLLVAKKYSPEQFVHQSDEGPVPLHPADEISGSLLLSAIGAPGYSAMARGRDYEYFGFIPGIDLLSAKENGLLEEVAGNQEWREKLFFGIGIALAHAYIIGARDRFGGIRFDLLALESAAISEVKAGSKVVCQNIDLSSSLDQRVFDRGFPGFWNAFSFFTPGPFKREGRSFTLNETIMRGFLSGYEMAQAYFRQNEGHSADLIRREAGEKSALIFHNLALPISLVEKAVEGYQARK</sequence>
<evidence type="ECO:0000313" key="2">
    <source>
        <dbReference type="Proteomes" id="UP000178602"/>
    </source>
</evidence>
<name>A0A1F4T6N2_UNCSA</name>
<dbReference type="Proteomes" id="UP000178602">
    <property type="component" value="Unassembled WGS sequence"/>
</dbReference>
<dbReference type="EMBL" id="MEUG01000001">
    <property type="protein sequence ID" value="OGC28179.1"/>
    <property type="molecule type" value="Genomic_DNA"/>
</dbReference>
<comment type="caution">
    <text evidence="1">The sequence shown here is derived from an EMBL/GenBank/DDBJ whole genome shotgun (WGS) entry which is preliminary data.</text>
</comment>
<gene>
    <name evidence="1" type="ORF">A3K49_04245</name>
</gene>
<dbReference type="AlphaFoldDB" id="A0A1F4T6N2"/>
<reference evidence="1 2" key="1">
    <citation type="journal article" date="2016" name="Nat. Commun.">
        <title>Thousands of microbial genomes shed light on interconnected biogeochemical processes in an aquifer system.</title>
        <authorList>
            <person name="Anantharaman K."/>
            <person name="Brown C.T."/>
            <person name="Hug L.A."/>
            <person name="Sharon I."/>
            <person name="Castelle C.J."/>
            <person name="Probst A.J."/>
            <person name="Thomas B.C."/>
            <person name="Singh A."/>
            <person name="Wilkins M.J."/>
            <person name="Karaoz U."/>
            <person name="Brodie E.L."/>
            <person name="Williams K.H."/>
            <person name="Hubbard S.S."/>
            <person name="Banfield J.F."/>
        </authorList>
    </citation>
    <scope>NUCLEOTIDE SEQUENCE [LARGE SCALE GENOMIC DNA]</scope>
</reference>
<organism evidence="1 2">
    <name type="scientific">candidate division WOR-1 bacterium RIFOXYC12_FULL_54_18</name>
    <dbReference type="NCBI Taxonomy" id="1802584"/>
    <lineage>
        <taxon>Bacteria</taxon>
        <taxon>Bacillati</taxon>
        <taxon>Saganbacteria</taxon>
    </lineage>
</organism>
<proteinExistence type="predicted"/>
<protein>
    <submittedName>
        <fullName evidence="1">Uncharacterized protein</fullName>
    </submittedName>
</protein>
<evidence type="ECO:0000313" key="1">
    <source>
        <dbReference type="EMBL" id="OGC28179.1"/>
    </source>
</evidence>